<proteinExistence type="predicted"/>
<comment type="caution">
    <text evidence="1">The sequence shown here is derived from an EMBL/GenBank/DDBJ whole genome shotgun (WGS) entry which is preliminary data.</text>
</comment>
<dbReference type="Proteomes" id="UP001500034">
    <property type="component" value="Unassembled WGS sequence"/>
</dbReference>
<name>A0ABP7PGU7_9ACTN</name>
<dbReference type="EMBL" id="BAABCQ010000022">
    <property type="protein sequence ID" value="GAA3965386.1"/>
    <property type="molecule type" value="Genomic_DNA"/>
</dbReference>
<dbReference type="InterPro" id="IPR046186">
    <property type="entry name" value="DUF6214"/>
</dbReference>
<evidence type="ECO:0000313" key="1">
    <source>
        <dbReference type="EMBL" id="GAA3965386.1"/>
    </source>
</evidence>
<sequence>MLEASFVDRSLQLSDRCPDDGEMSVRHTWVVSEGGTTASWFDVRLTFADGARVDALAVLSGQEVRVEDVRAEPPLSLDDLAVLAEWLENPLFEACVPASARAVPAATRRARPAWPGGREGRRLVAREYRAARDEGGDPVLAVMCATGHSRRKSLRLIGQARDEGFLAPRRARR</sequence>
<evidence type="ECO:0000313" key="2">
    <source>
        <dbReference type="Proteomes" id="UP001500034"/>
    </source>
</evidence>
<reference evidence="2" key="1">
    <citation type="journal article" date="2019" name="Int. J. Syst. Evol. Microbiol.">
        <title>The Global Catalogue of Microorganisms (GCM) 10K type strain sequencing project: providing services to taxonomists for standard genome sequencing and annotation.</title>
        <authorList>
            <consortium name="The Broad Institute Genomics Platform"/>
            <consortium name="The Broad Institute Genome Sequencing Center for Infectious Disease"/>
            <person name="Wu L."/>
            <person name="Ma J."/>
        </authorList>
    </citation>
    <scope>NUCLEOTIDE SEQUENCE [LARGE SCALE GENOMIC DNA]</scope>
    <source>
        <strain evidence="2">JCM 17027</strain>
    </source>
</reference>
<keyword evidence="2" id="KW-1185">Reference proteome</keyword>
<dbReference type="Pfam" id="PF19720">
    <property type="entry name" value="DUF6214"/>
    <property type="match status" value="1"/>
</dbReference>
<gene>
    <name evidence="1" type="ORF">GCM10022384_16400</name>
</gene>
<accession>A0ABP7PGU7</accession>
<protein>
    <submittedName>
        <fullName evidence="1">DUF6214 family protein</fullName>
    </submittedName>
</protein>
<organism evidence="1 2">
    <name type="scientific">Streptomyces marokkonensis</name>
    <dbReference type="NCBI Taxonomy" id="324855"/>
    <lineage>
        <taxon>Bacteria</taxon>
        <taxon>Bacillati</taxon>
        <taxon>Actinomycetota</taxon>
        <taxon>Actinomycetes</taxon>
        <taxon>Kitasatosporales</taxon>
        <taxon>Streptomycetaceae</taxon>
        <taxon>Streptomyces</taxon>
    </lineage>
</organism>